<protein>
    <submittedName>
        <fullName evidence="10">TonB-dependent receptor SusC</fullName>
    </submittedName>
</protein>
<dbReference type="AlphaFoldDB" id="A0A4P6ZD69"/>
<dbReference type="NCBIfam" id="TIGR04056">
    <property type="entry name" value="OMP_RagA_SusC"/>
    <property type="match status" value="1"/>
</dbReference>
<dbReference type="SUPFAM" id="SSF56935">
    <property type="entry name" value="Porins"/>
    <property type="match status" value="1"/>
</dbReference>
<name>A0A4P6ZD69_9FLAO</name>
<dbReference type="Gene3D" id="2.40.170.20">
    <property type="entry name" value="TonB-dependent receptor, beta-barrel domain"/>
    <property type="match status" value="1"/>
</dbReference>
<comment type="subcellular location">
    <subcellularLocation>
        <location evidence="1 7">Cell outer membrane</location>
        <topology evidence="1 7">Multi-pass membrane protein</topology>
    </subcellularLocation>
</comment>
<evidence type="ECO:0000313" key="10">
    <source>
        <dbReference type="EMBL" id="QBO57468.1"/>
    </source>
</evidence>
<sequence>MNVKLKVLTAGVLFFTGQAVMAQKDSTKTQNIEEVVVVAYGVQKKSTLTGANVQVGAKEIEERPISNVLQALDGAGAGIQVASGSGQPGDGISIRIRGTGSYSVSNEPLIIVDGVPFPGNLNSINPNDIESLNVLKDAASTSLYGSSAANGVIMITTKRGKKNSSKITLNTSTGISSRFIKEYDRVGPADYYVLAWEAMRNGRRTSTPAEGIAASNAWASANLITGNLKTNVFNVPNSTLVVDGVLNPNAQLKYNDFDWAEPLIGVGVRQDHNLSFTGGNDKSTYFSSLSYLKEEGYITKSDFERIGLRLNADSQVKSWLKLGTSLNASVSSGGNAVDGVDSSSSFINPYSWTRRMGPIYSPYQHDPVTGERMYGPDGEVLYDAGAMRGPDAASGRNIVWETLLNNNTTNTYNAQGNVYAEMKLLPELTFRTNGAYNYRGTLNKIFTNTFIGDAIGVGSASRTAYFNRDYTFNQVLTYDKSFGNHAFTALAGHENSAFLRDYLYGYKRNQSVAGAYEFGGFVDNTSINSQIDTRTKESWFGSLKYNFSEKYLLEGSIRWDASSRFATDVRWASFWSAGAGWVMSKENFISNIKAINLLKLRGSYGEVGNDALSSWYPYQSVFDLGYNNGTEPGVILSNVADPSISWETKAQSDIALEFELFNRRVRGTIEYYNSETRDLLFPVPTPLNPGIPGNSIQTNVGNVTNKGYELTIGVDVIKNQNVKWTVNAYGTSYKNEITKLPQESIINGSKKLMVGKDLYAFWLKTWYGVDSSDGAALYVLDQTLYPDLKAADVRTVNGTLVTTKQAKAKYEYQGSAIPDFFGNISTTLNVKNFELSAAFNYQFGGKIYDTNYAGLMVSYLQGGAAHVDLLDRWTTPGQITDVPVLNSVTAVEANAGSSRWLVDASYVMLRNASLGYNFNKDVVKNVGINSLKLFVSGENLWLSSKRQGLEPYQSFNGTVNPRYSSARIITFGLSTTF</sequence>
<dbReference type="Pfam" id="PF07715">
    <property type="entry name" value="Plug"/>
    <property type="match status" value="1"/>
</dbReference>
<keyword evidence="3 7" id="KW-1134">Transmembrane beta strand</keyword>
<keyword evidence="4 7" id="KW-0812">Transmembrane</keyword>
<feature type="domain" description="TonB-dependent receptor plug" evidence="9">
    <location>
        <begin position="47"/>
        <end position="152"/>
    </location>
</feature>
<keyword evidence="6 7" id="KW-0998">Cell outer membrane</keyword>
<evidence type="ECO:0000256" key="2">
    <source>
        <dbReference type="ARBA" id="ARBA00022448"/>
    </source>
</evidence>
<dbReference type="GO" id="GO:0009279">
    <property type="term" value="C:cell outer membrane"/>
    <property type="evidence" value="ECO:0007669"/>
    <property type="project" value="UniProtKB-SubCell"/>
</dbReference>
<keyword evidence="10" id="KW-0675">Receptor</keyword>
<dbReference type="NCBIfam" id="TIGR04057">
    <property type="entry name" value="SusC_RagA_signa"/>
    <property type="match status" value="1"/>
</dbReference>
<accession>A0A4P6ZD69</accession>
<reference evidence="10 11" key="1">
    <citation type="submission" date="2019-03" db="EMBL/GenBank/DDBJ databases">
        <authorList>
            <person name="Kim H."/>
            <person name="Yu S.-M."/>
        </authorList>
    </citation>
    <scope>NUCLEOTIDE SEQUENCE [LARGE SCALE GENOMIC DNA]</scope>
    <source>
        <strain evidence="10 11">NBC122</strain>
    </source>
</reference>
<evidence type="ECO:0000313" key="11">
    <source>
        <dbReference type="Proteomes" id="UP000294419"/>
    </source>
</evidence>
<keyword evidence="8" id="KW-0732">Signal</keyword>
<dbReference type="InterPro" id="IPR012910">
    <property type="entry name" value="Plug_dom"/>
</dbReference>
<organism evidence="10 11">
    <name type="scientific">Chryseobacterium salivictor</name>
    <dbReference type="NCBI Taxonomy" id="2547600"/>
    <lineage>
        <taxon>Bacteria</taxon>
        <taxon>Pseudomonadati</taxon>
        <taxon>Bacteroidota</taxon>
        <taxon>Flavobacteriia</taxon>
        <taxon>Flavobacteriales</taxon>
        <taxon>Weeksellaceae</taxon>
        <taxon>Chryseobacterium group</taxon>
        <taxon>Chryseobacterium</taxon>
    </lineage>
</organism>
<evidence type="ECO:0000256" key="7">
    <source>
        <dbReference type="PROSITE-ProRule" id="PRU01360"/>
    </source>
</evidence>
<feature type="chain" id="PRO_5020650884" evidence="8">
    <location>
        <begin position="23"/>
        <end position="977"/>
    </location>
</feature>
<evidence type="ECO:0000256" key="5">
    <source>
        <dbReference type="ARBA" id="ARBA00023136"/>
    </source>
</evidence>
<dbReference type="Gene3D" id="2.170.130.10">
    <property type="entry name" value="TonB-dependent receptor, plug domain"/>
    <property type="match status" value="1"/>
</dbReference>
<evidence type="ECO:0000256" key="6">
    <source>
        <dbReference type="ARBA" id="ARBA00023237"/>
    </source>
</evidence>
<dbReference type="InterPro" id="IPR023996">
    <property type="entry name" value="TonB-dep_OMP_SusC/RagA"/>
</dbReference>
<keyword evidence="5 7" id="KW-0472">Membrane</keyword>
<feature type="signal peptide" evidence="8">
    <location>
        <begin position="1"/>
        <end position="22"/>
    </location>
</feature>
<dbReference type="InterPro" id="IPR023997">
    <property type="entry name" value="TonB-dep_OMP_SusC/RagA_CS"/>
</dbReference>
<evidence type="ECO:0000256" key="1">
    <source>
        <dbReference type="ARBA" id="ARBA00004571"/>
    </source>
</evidence>
<comment type="similarity">
    <text evidence="7">Belongs to the TonB-dependent receptor family.</text>
</comment>
<dbReference type="InterPro" id="IPR036942">
    <property type="entry name" value="Beta-barrel_TonB_sf"/>
</dbReference>
<dbReference type="PROSITE" id="PS52016">
    <property type="entry name" value="TONB_DEPENDENT_REC_3"/>
    <property type="match status" value="1"/>
</dbReference>
<evidence type="ECO:0000256" key="4">
    <source>
        <dbReference type="ARBA" id="ARBA00022692"/>
    </source>
</evidence>
<dbReference type="RefSeq" id="WP_133438969.1">
    <property type="nucleotide sequence ID" value="NZ_CP037954.1"/>
</dbReference>
<dbReference type="InterPro" id="IPR039426">
    <property type="entry name" value="TonB-dep_rcpt-like"/>
</dbReference>
<dbReference type="EMBL" id="CP037954">
    <property type="protein sequence ID" value="QBO57468.1"/>
    <property type="molecule type" value="Genomic_DNA"/>
</dbReference>
<evidence type="ECO:0000259" key="9">
    <source>
        <dbReference type="Pfam" id="PF07715"/>
    </source>
</evidence>
<keyword evidence="2 7" id="KW-0813">Transport</keyword>
<dbReference type="InterPro" id="IPR037066">
    <property type="entry name" value="Plug_dom_sf"/>
</dbReference>
<gene>
    <name evidence="10" type="primary">susC_2</name>
    <name evidence="10" type="ORF">NBC122_00632</name>
</gene>
<evidence type="ECO:0000256" key="3">
    <source>
        <dbReference type="ARBA" id="ARBA00022452"/>
    </source>
</evidence>
<evidence type="ECO:0000256" key="8">
    <source>
        <dbReference type="SAM" id="SignalP"/>
    </source>
</evidence>
<proteinExistence type="inferred from homology"/>
<keyword evidence="11" id="KW-1185">Reference proteome</keyword>
<dbReference type="Proteomes" id="UP000294419">
    <property type="component" value="Chromosome"/>
</dbReference>
<dbReference type="OrthoDB" id="9768177at2"/>
<dbReference type="KEGG" id="csal:NBC122_00632"/>